<feature type="transmembrane region" description="Helical" evidence="10">
    <location>
        <begin position="39"/>
        <end position="61"/>
    </location>
</feature>
<dbReference type="InterPro" id="IPR035952">
    <property type="entry name" value="Rhomboid-like_sf"/>
</dbReference>
<evidence type="ECO:0000256" key="10">
    <source>
        <dbReference type="RuleBase" id="RU362115"/>
    </source>
</evidence>
<evidence type="ECO:0000259" key="12">
    <source>
        <dbReference type="Pfam" id="PF01694"/>
    </source>
</evidence>
<evidence type="ECO:0000256" key="8">
    <source>
        <dbReference type="ARBA" id="ARBA00022989"/>
    </source>
</evidence>
<keyword evidence="4 10" id="KW-0645">Protease</keyword>
<proteinExistence type="inferred from homology"/>
<feature type="transmembrane region" description="Helical" evidence="10">
    <location>
        <begin position="159"/>
        <end position="177"/>
    </location>
</feature>
<evidence type="ECO:0000256" key="1">
    <source>
        <dbReference type="ARBA" id="ARBA00000156"/>
    </source>
</evidence>
<evidence type="ECO:0000256" key="4">
    <source>
        <dbReference type="ARBA" id="ARBA00022670"/>
    </source>
</evidence>
<sequence>MPGDDIESRGGGVKSNKGNNNNSHASFSSYPIENTASEWASWLVPMIVVANIVVFIVVMYINNCPEQNYYGFGGKCELSFLGRFSFQPGRDNPLFGPSSPTLEKLGALAWMKIVYKHQGWRLVTCIWLHAGVYHLLSNTISLLFIGIRLEQQFGFVRIGIIYMLSGFGGSILSSLFIHNSISVGASGALSGLLGAMLSVLLTNWTIYTNKAAALVTFFLLISLDIAIGLMPYVDNFSLIGGFLTGFLLGFILLPRPQFGWSGKRNLPSGPPVKSKYVLWQVSVVLLIAGFTVALVMLFRGENGFDHCHWCHYLSCVPNSIWSCDDK</sequence>
<evidence type="ECO:0000256" key="6">
    <source>
        <dbReference type="ARBA" id="ARBA00022801"/>
    </source>
</evidence>
<feature type="transmembrane region" description="Helical" evidence="10">
    <location>
        <begin position="183"/>
        <end position="204"/>
    </location>
</feature>
<keyword evidence="9 10" id="KW-0472">Membrane</keyword>
<dbReference type="Pfam" id="PF01694">
    <property type="entry name" value="Rhomboid"/>
    <property type="match status" value="1"/>
</dbReference>
<comment type="catalytic activity">
    <reaction evidence="1 10">
        <text>Cleaves type-1 transmembrane domains using a catalytic dyad composed of serine and histidine that are contributed by different transmembrane domains.</text>
        <dbReference type="EC" id="3.4.21.105"/>
    </reaction>
</comment>
<dbReference type="Gene3D" id="1.20.1540.10">
    <property type="entry name" value="Rhomboid-like"/>
    <property type="match status" value="1"/>
</dbReference>
<evidence type="ECO:0000256" key="5">
    <source>
        <dbReference type="ARBA" id="ARBA00022692"/>
    </source>
</evidence>
<feature type="transmembrane region" description="Helical" evidence="10">
    <location>
        <begin position="211"/>
        <end position="230"/>
    </location>
</feature>
<dbReference type="STRING" id="3775.A0A1Q3BXG4"/>
<dbReference type="FunFam" id="1.20.1540.10:FF:000019">
    <property type="entry name" value="RHOMBOID-like protein"/>
    <property type="match status" value="1"/>
</dbReference>
<feature type="transmembrane region" description="Helical" evidence="10">
    <location>
        <begin position="126"/>
        <end position="147"/>
    </location>
</feature>
<feature type="transmembrane region" description="Helical" evidence="10">
    <location>
        <begin position="236"/>
        <end position="255"/>
    </location>
</feature>
<dbReference type="GO" id="GO:0016020">
    <property type="term" value="C:membrane"/>
    <property type="evidence" value="ECO:0007669"/>
    <property type="project" value="UniProtKB-SubCell"/>
</dbReference>
<comment type="caution">
    <text evidence="13">The sequence shown here is derived from an EMBL/GenBank/DDBJ whole genome shotgun (WGS) entry which is preliminary data.</text>
</comment>
<dbReference type="SUPFAM" id="SSF144091">
    <property type="entry name" value="Rhomboid-like"/>
    <property type="match status" value="1"/>
</dbReference>
<comment type="subcellular location">
    <subcellularLocation>
        <location evidence="2 10">Membrane</location>
        <topology evidence="2 10">Multi-pass membrane protein</topology>
    </subcellularLocation>
</comment>
<dbReference type="GO" id="GO:0005794">
    <property type="term" value="C:Golgi apparatus"/>
    <property type="evidence" value="ECO:0007669"/>
    <property type="project" value="UniProtKB-ARBA"/>
</dbReference>
<dbReference type="InterPro" id="IPR022764">
    <property type="entry name" value="Peptidase_S54_rhomboid_dom"/>
</dbReference>
<dbReference type="GO" id="GO:0004252">
    <property type="term" value="F:serine-type endopeptidase activity"/>
    <property type="evidence" value="ECO:0007669"/>
    <property type="project" value="InterPro"/>
</dbReference>
<dbReference type="EMBL" id="BDDD01001009">
    <property type="protein sequence ID" value="GAV72493.1"/>
    <property type="molecule type" value="Genomic_DNA"/>
</dbReference>
<dbReference type="AlphaFoldDB" id="A0A1Q3BXG4"/>
<evidence type="ECO:0000313" key="13">
    <source>
        <dbReference type="EMBL" id="GAV72493.1"/>
    </source>
</evidence>
<keyword evidence="6 10" id="KW-0378">Hydrolase</keyword>
<name>A0A1Q3BXG4_CEPFO</name>
<evidence type="ECO:0000256" key="2">
    <source>
        <dbReference type="ARBA" id="ARBA00004141"/>
    </source>
</evidence>
<feature type="domain" description="Peptidase S54 rhomboid" evidence="12">
    <location>
        <begin position="117"/>
        <end position="254"/>
    </location>
</feature>
<protein>
    <recommendedName>
        <fullName evidence="10">RHOMBOID-like protein</fullName>
        <ecNumber evidence="10">3.4.21.105</ecNumber>
    </recommendedName>
</protein>
<reference evidence="14" key="1">
    <citation type="submission" date="2016-04" db="EMBL/GenBank/DDBJ databases">
        <title>Cephalotus genome sequencing.</title>
        <authorList>
            <person name="Fukushima K."/>
            <person name="Hasebe M."/>
            <person name="Fang X."/>
        </authorList>
    </citation>
    <scope>NUCLEOTIDE SEQUENCE [LARGE SCALE GENOMIC DNA]</scope>
    <source>
        <strain evidence="14">cv. St1</strain>
    </source>
</reference>
<keyword evidence="8 10" id="KW-1133">Transmembrane helix</keyword>
<keyword evidence="5 10" id="KW-0812">Transmembrane</keyword>
<dbReference type="OrthoDB" id="418595at2759"/>
<dbReference type="Proteomes" id="UP000187406">
    <property type="component" value="Unassembled WGS sequence"/>
</dbReference>
<evidence type="ECO:0000256" key="7">
    <source>
        <dbReference type="ARBA" id="ARBA00022825"/>
    </source>
</evidence>
<keyword evidence="14" id="KW-1185">Reference proteome</keyword>
<dbReference type="InParanoid" id="A0A1Q3BXG4"/>
<dbReference type="InterPro" id="IPR002610">
    <property type="entry name" value="Peptidase_S54_rhomboid-like"/>
</dbReference>
<gene>
    <name evidence="13" type="ORF">CFOL_v3_15981</name>
</gene>
<comment type="function">
    <text evidence="10">Serine protease involved in intramembrane proteolysis.</text>
</comment>
<dbReference type="EC" id="3.4.21.105" evidence="10"/>
<dbReference type="PANTHER" id="PTHR22936:SF86">
    <property type="entry name" value="RHOMBOID-LIKE PROTEIN 3"/>
    <property type="match status" value="1"/>
</dbReference>
<evidence type="ECO:0000256" key="9">
    <source>
        <dbReference type="ARBA" id="ARBA00023136"/>
    </source>
</evidence>
<organism evidence="13 14">
    <name type="scientific">Cephalotus follicularis</name>
    <name type="common">Albany pitcher plant</name>
    <dbReference type="NCBI Taxonomy" id="3775"/>
    <lineage>
        <taxon>Eukaryota</taxon>
        <taxon>Viridiplantae</taxon>
        <taxon>Streptophyta</taxon>
        <taxon>Embryophyta</taxon>
        <taxon>Tracheophyta</taxon>
        <taxon>Spermatophyta</taxon>
        <taxon>Magnoliopsida</taxon>
        <taxon>eudicotyledons</taxon>
        <taxon>Gunneridae</taxon>
        <taxon>Pentapetalae</taxon>
        <taxon>rosids</taxon>
        <taxon>fabids</taxon>
        <taxon>Oxalidales</taxon>
        <taxon>Cephalotaceae</taxon>
        <taxon>Cephalotus</taxon>
    </lineage>
</organism>
<feature type="region of interest" description="Disordered" evidence="11">
    <location>
        <begin position="1"/>
        <end position="20"/>
    </location>
</feature>
<dbReference type="PANTHER" id="PTHR22936">
    <property type="entry name" value="RHOMBOID-RELATED"/>
    <property type="match status" value="1"/>
</dbReference>
<keyword evidence="7 10" id="KW-0720">Serine protease</keyword>
<comment type="similarity">
    <text evidence="3 10">Belongs to the peptidase S54 family.</text>
</comment>
<accession>A0A1Q3BXG4</accession>
<dbReference type="GO" id="GO:0006508">
    <property type="term" value="P:proteolysis"/>
    <property type="evidence" value="ECO:0007669"/>
    <property type="project" value="UniProtKB-KW"/>
</dbReference>
<evidence type="ECO:0000256" key="3">
    <source>
        <dbReference type="ARBA" id="ARBA00009045"/>
    </source>
</evidence>
<evidence type="ECO:0000313" key="14">
    <source>
        <dbReference type="Proteomes" id="UP000187406"/>
    </source>
</evidence>
<feature type="transmembrane region" description="Helical" evidence="10">
    <location>
        <begin position="276"/>
        <end position="298"/>
    </location>
</feature>
<evidence type="ECO:0000256" key="11">
    <source>
        <dbReference type="SAM" id="MobiDB-lite"/>
    </source>
</evidence>